<evidence type="ECO:0000259" key="4">
    <source>
        <dbReference type="Pfam" id="PF03107"/>
    </source>
</evidence>
<keyword evidence="6" id="KW-1185">Reference proteome</keyword>
<dbReference type="AlphaFoldDB" id="A0AAV8U4S9"/>
<gene>
    <name evidence="5" type="ORF">K2173_011189</name>
</gene>
<dbReference type="EMBL" id="JAIWQS010000001">
    <property type="protein sequence ID" value="KAJ8774317.1"/>
    <property type="molecule type" value="Genomic_DNA"/>
</dbReference>
<feature type="compositionally biased region" description="Basic and acidic residues" evidence="3">
    <location>
        <begin position="500"/>
        <end position="509"/>
    </location>
</feature>
<evidence type="ECO:0000313" key="5">
    <source>
        <dbReference type="EMBL" id="KAJ8774317.1"/>
    </source>
</evidence>
<dbReference type="InterPro" id="IPR046349">
    <property type="entry name" value="C1-like_sf"/>
</dbReference>
<feature type="region of interest" description="Disordered" evidence="3">
    <location>
        <begin position="474"/>
        <end position="510"/>
    </location>
</feature>
<dbReference type="PANTHER" id="PTHR46288">
    <property type="entry name" value="PHORBOL-ESTER/DAG-TYPE DOMAIN-CONTAINING PROTEIN"/>
    <property type="match status" value="1"/>
</dbReference>
<evidence type="ECO:0000256" key="1">
    <source>
        <dbReference type="ARBA" id="ARBA00022737"/>
    </source>
</evidence>
<feature type="coiled-coil region" evidence="2">
    <location>
        <begin position="658"/>
        <end position="685"/>
    </location>
</feature>
<organism evidence="5 6">
    <name type="scientific">Erythroxylum novogranatense</name>
    <dbReference type="NCBI Taxonomy" id="1862640"/>
    <lineage>
        <taxon>Eukaryota</taxon>
        <taxon>Viridiplantae</taxon>
        <taxon>Streptophyta</taxon>
        <taxon>Embryophyta</taxon>
        <taxon>Tracheophyta</taxon>
        <taxon>Spermatophyta</taxon>
        <taxon>Magnoliopsida</taxon>
        <taxon>eudicotyledons</taxon>
        <taxon>Gunneridae</taxon>
        <taxon>Pentapetalae</taxon>
        <taxon>rosids</taxon>
        <taxon>fabids</taxon>
        <taxon>Malpighiales</taxon>
        <taxon>Erythroxylaceae</taxon>
        <taxon>Erythroxylum</taxon>
    </lineage>
</organism>
<comment type="caution">
    <text evidence="5">The sequence shown here is derived from an EMBL/GenBank/DDBJ whole genome shotgun (WGS) entry which is preliminary data.</text>
</comment>
<protein>
    <recommendedName>
        <fullName evidence="4">DC1 domain-containing protein</fullName>
    </recommendedName>
</protein>
<dbReference type="Pfam" id="PF03107">
    <property type="entry name" value="C1_2"/>
    <property type="match status" value="1"/>
</dbReference>
<feature type="compositionally biased region" description="Low complexity" evidence="3">
    <location>
        <begin position="489"/>
        <end position="498"/>
    </location>
</feature>
<evidence type="ECO:0000256" key="3">
    <source>
        <dbReference type="SAM" id="MobiDB-lite"/>
    </source>
</evidence>
<keyword evidence="2" id="KW-0175">Coiled coil</keyword>
<accession>A0AAV8U4S9</accession>
<evidence type="ECO:0000256" key="2">
    <source>
        <dbReference type="SAM" id="Coils"/>
    </source>
</evidence>
<reference evidence="5 6" key="1">
    <citation type="submission" date="2021-09" db="EMBL/GenBank/DDBJ databases">
        <title>Genomic insights and catalytic innovation underlie evolution of tropane alkaloids biosynthesis.</title>
        <authorList>
            <person name="Wang Y.-J."/>
            <person name="Tian T."/>
            <person name="Huang J.-P."/>
            <person name="Huang S.-X."/>
        </authorList>
    </citation>
    <scope>NUCLEOTIDE SEQUENCE [LARGE SCALE GENOMIC DNA]</scope>
    <source>
        <strain evidence="5">KIB-2018</strain>
        <tissue evidence="5">Leaf</tissue>
    </source>
</reference>
<feature type="domain" description="DC1" evidence="4">
    <location>
        <begin position="43"/>
        <end position="87"/>
    </location>
</feature>
<dbReference type="PANTHER" id="PTHR46288:SF27">
    <property type="entry name" value="CYSTEINE_HISTIDINE-RICH C1 DOMAIN FAMILY PROTEIN"/>
    <property type="match status" value="1"/>
</dbReference>
<dbReference type="SUPFAM" id="SSF57889">
    <property type="entry name" value="Cysteine-rich domain"/>
    <property type="match status" value="5"/>
</dbReference>
<dbReference type="InterPro" id="IPR004146">
    <property type="entry name" value="DC1"/>
</dbReference>
<dbReference type="Proteomes" id="UP001159364">
    <property type="component" value="Linkage Group LG01"/>
</dbReference>
<keyword evidence="1" id="KW-0677">Repeat</keyword>
<evidence type="ECO:0000313" key="6">
    <source>
        <dbReference type="Proteomes" id="UP001159364"/>
    </source>
</evidence>
<name>A0AAV8U4S9_9ROSI</name>
<proteinExistence type="predicted"/>
<sequence>MIDRNDHFLISEIVKKISKILEKSTVFNGDRQLGNKLELLDHFLHKHELLFADMEDHDSVTCAGCKKQVLGRYYACFDCKFSLHESCTNIPMEIYHFTHSCPLILIISNTRTCEACGEPCRGFLYDCGRCSWGVHYSCTLKQLPNTITNPEAQEQIESPLHRHPLSTVEKMREDNGVLCEVCGELCFGPTYYECSVCSFMYTSRVEIPKQLYSFYHKCRYFLALLICRSYECGACTRAGFGVSYACISCGFRLHLKCALRLPGNFEGLPHICHNLMKKTDCLSCKFPLEKPCSEHMLEVQSPLHPEHTLFLYKSPDICRCNVCLGDCPSGFFFRCDKCDFYCGFECIYLIPTIQFANHGHHLLTVVDRVYDDVECDTCQKSCKGKPAFRCLECKFNLHLLCGPLPHTIKHEHIHSLTFEDYIIDDKDEQYCYHCEEIRDPLLCVYYCKGCSYTAEVDCVMSEYNNMHGYSDEEYIEEESSGSYNDQSSEECSQSGEECSGNERRGHDLNIPEVSPYSEKAFTQFVQKLDSSTGSRKKLKLVLSDDEKQLVRYGKYITPRIFIPILKGLINGKHGDISSESMLDPRIKSICFIYLSEVIYSMRTIKVLNIKRDMIHTWWNRTKMLELMGFKVDFIQDRLMVVARAYFGLKARNFANKTSDKQVSEIEQLRKNIKILMARVEELEVEHRNHLEYVKSATTPLMVKCFSDAEAMKWRPAADGLL</sequence>